<evidence type="ECO:0000313" key="2">
    <source>
        <dbReference type="EMBL" id="CAF4113497.1"/>
    </source>
</evidence>
<keyword evidence="3" id="KW-1185">Reference proteome</keyword>
<dbReference type="EMBL" id="CAJNOQ010012307">
    <property type="protein sequence ID" value="CAF1297019.1"/>
    <property type="molecule type" value="Genomic_DNA"/>
</dbReference>
<evidence type="ECO:0000313" key="1">
    <source>
        <dbReference type="EMBL" id="CAF1297019.1"/>
    </source>
</evidence>
<dbReference type="Proteomes" id="UP000681722">
    <property type="component" value="Unassembled WGS sequence"/>
</dbReference>
<evidence type="ECO:0000313" key="3">
    <source>
        <dbReference type="Proteomes" id="UP000663829"/>
    </source>
</evidence>
<reference evidence="1" key="1">
    <citation type="submission" date="2021-02" db="EMBL/GenBank/DDBJ databases">
        <authorList>
            <person name="Nowell W R."/>
        </authorList>
    </citation>
    <scope>NUCLEOTIDE SEQUENCE</scope>
</reference>
<sequence length="362" mass="41416">ANIPSCLTIELTEIIEDDPRLEYPNLNEHILNQIENQFRVLFSEHDKKLLSRICAIAIHTMKNNAKKKARKHKITLKTFTKTTFQLQTTNLLSVISASSSSCVSTIVRIPPCRVKLLTHYNYQSPKASINQDCPPTAIFSPLPDSQSITFRSNESSPTAVQMRNTNSNKEENDRIITYWKLKNNISDHAVNELHKIHTSIPSIWSIRNVRKRLNNNIHVNNTEFGSYIAMKDAIKTLIHTNGSTKTEIRRNITIPLSIDGTQIGEKTKVLVLCISCTQFNSKQQMASKLLPIGLFKIDIEDYETVKKVIPNEIISSLIQDQKLIINGEQFSIKFKFEPSSPQYHQPIVVPRWRFDQPDVRLN</sequence>
<dbReference type="EMBL" id="CAJOBC010035498">
    <property type="protein sequence ID" value="CAF4113497.1"/>
    <property type="molecule type" value="Genomic_DNA"/>
</dbReference>
<proteinExistence type="predicted"/>
<protein>
    <submittedName>
        <fullName evidence="1">Uncharacterized protein</fullName>
    </submittedName>
</protein>
<organism evidence="1 3">
    <name type="scientific">Didymodactylos carnosus</name>
    <dbReference type="NCBI Taxonomy" id="1234261"/>
    <lineage>
        <taxon>Eukaryota</taxon>
        <taxon>Metazoa</taxon>
        <taxon>Spiralia</taxon>
        <taxon>Gnathifera</taxon>
        <taxon>Rotifera</taxon>
        <taxon>Eurotatoria</taxon>
        <taxon>Bdelloidea</taxon>
        <taxon>Philodinida</taxon>
        <taxon>Philodinidae</taxon>
        <taxon>Didymodactylos</taxon>
    </lineage>
</organism>
<comment type="caution">
    <text evidence="1">The sequence shown here is derived from an EMBL/GenBank/DDBJ whole genome shotgun (WGS) entry which is preliminary data.</text>
</comment>
<name>A0A815DF80_9BILA</name>
<dbReference type="AlphaFoldDB" id="A0A815DF80"/>
<feature type="non-terminal residue" evidence="1">
    <location>
        <position position="1"/>
    </location>
</feature>
<dbReference type="Proteomes" id="UP000663829">
    <property type="component" value="Unassembled WGS sequence"/>
</dbReference>
<accession>A0A815DF80</accession>
<gene>
    <name evidence="1" type="ORF">GPM918_LOCUS28327</name>
    <name evidence="2" type="ORF">SRO942_LOCUS28818</name>
</gene>